<keyword evidence="9" id="KW-0966">Cell projection</keyword>
<evidence type="ECO:0000256" key="3">
    <source>
        <dbReference type="ARBA" id="ARBA00021897"/>
    </source>
</evidence>
<dbReference type="EMBL" id="QGGB01000011">
    <property type="protein sequence ID" value="PWN05185.1"/>
    <property type="molecule type" value="Genomic_DNA"/>
</dbReference>
<name>A0A316TQA3_9BACT</name>
<comment type="similarity">
    <text evidence="2">Belongs to the FliN/MopA/SpaO family.</text>
</comment>
<dbReference type="InterPro" id="IPR001543">
    <property type="entry name" value="FliN-like_C"/>
</dbReference>
<dbReference type="InterPro" id="IPR051469">
    <property type="entry name" value="FliN/MopA/SpaO"/>
</dbReference>
<dbReference type="InterPro" id="IPR036429">
    <property type="entry name" value="SpoA-like_sf"/>
</dbReference>
<dbReference type="InterPro" id="IPR001172">
    <property type="entry name" value="FliN_T3SS_HrcQb"/>
</dbReference>
<dbReference type="OrthoDB" id="9773459at2"/>
<dbReference type="GO" id="GO:0071973">
    <property type="term" value="P:bacterial-type flagellum-dependent cell motility"/>
    <property type="evidence" value="ECO:0007669"/>
    <property type="project" value="InterPro"/>
</dbReference>
<dbReference type="InterPro" id="IPR012826">
    <property type="entry name" value="FliN"/>
</dbReference>
<evidence type="ECO:0000256" key="7">
    <source>
        <dbReference type="ARBA" id="ARBA00023136"/>
    </source>
</evidence>
<dbReference type="Proteomes" id="UP000245533">
    <property type="component" value="Unassembled WGS sequence"/>
</dbReference>
<evidence type="ECO:0000256" key="2">
    <source>
        <dbReference type="ARBA" id="ARBA00009226"/>
    </source>
</evidence>
<reference evidence="9 10" key="1">
    <citation type="submission" date="2018-05" db="EMBL/GenBank/DDBJ databases">
        <title>Rhodohalobacter halophilus gen. nov., sp. nov., a moderately halophilic member of the family Balneolaceae.</title>
        <authorList>
            <person name="Liu Z.-W."/>
        </authorList>
    </citation>
    <scope>NUCLEOTIDE SEQUENCE [LARGE SCALE GENOMIC DNA]</scope>
    <source>
        <strain evidence="9 10">8A47</strain>
    </source>
</reference>
<dbReference type="RefSeq" id="WP_109648093.1">
    <property type="nucleotide sequence ID" value="NZ_QGGB01000011.1"/>
</dbReference>
<dbReference type="GO" id="GO:0009425">
    <property type="term" value="C:bacterial-type flagellum basal body"/>
    <property type="evidence" value="ECO:0007669"/>
    <property type="project" value="InterPro"/>
</dbReference>
<evidence type="ECO:0000313" key="9">
    <source>
        <dbReference type="EMBL" id="PWN05185.1"/>
    </source>
</evidence>
<evidence type="ECO:0000259" key="8">
    <source>
        <dbReference type="Pfam" id="PF01052"/>
    </source>
</evidence>
<dbReference type="GO" id="GO:0003774">
    <property type="term" value="F:cytoskeletal motor activity"/>
    <property type="evidence" value="ECO:0007669"/>
    <property type="project" value="InterPro"/>
</dbReference>
<proteinExistence type="inferred from homology"/>
<comment type="caution">
    <text evidence="9">The sequence shown here is derived from an EMBL/GenBank/DDBJ whole genome shotgun (WGS) entry which is preliminary data.</text>
</comment>
<sequence>MSDHNWNKTIKNLKTSLNTILKQLSGKAAAAEPGEVTEGDEKKTSKFLENAVLFKCIEERFQIEVVLGFRGDWSFLDSDGTQELTHPERSLANLLSDFTGELCSRLGADLKLGAFSEVDPDSSNSLLNLQQYNMAAWKIKPGEESESAELLLAFSSPDEKAAETFQKITEDAPEPDTPGFVQLAEETASSLFAGAGQGTQAASGGIRSSSDGNNVEFEPFDKSANIKNFREIRNIDLLKDVEMEISVELGRKKVPLGKILQLVKGSVIELEKLAGEPVDLLVNGRCIAQGEVVVIDEHFGMRISNLLAAHDSMKMGA</sequence>
<dbReference type="PRINTS" id="PR00956">
    <property type="entry name" value="FLGMOTORFLIN"/>
</dbReference>
<dbReference type="AlphaFoldDB" id="A0A316TQA3"/>
<dbReference type="PANTHER" id="PTHR43484:SF1">
    <property type="entry name" value="FLAGELLAR MOTOR SWITCH PROTEIN FLIN"/>
    <property type="match status" value="1"/>
</dbReference>
<evidence type="ECO:0000256" key="4">
    <source>
        <dbReference type="ARBA" id="ARBA00022475"/>
    </source>
</evidence>
<evidence type="ECO:0000256" key="1">
    <source>
        <dbReference type="ARBA" id="ARBA00004413"/>
    </source>
</evidence>
<evidence type="ECO:0000256" key="6">
    <source>
        <dbReference type="ARBA" id="ARBA00022779"/>
    </source>
</evidence>
<keyword evidence="4" id="KW-1003">Cell membrane</keyword>
<accession>A0A316TQA3</accession>
<evidence type="ECO:0000256" key="5">
    <source>
        <dbReference type="ARBA" id="ARBA00022500"/>
    </source>
</evidence>
<keyword evidence="6" id="KW-0283">Flagellar rotation</keyword>
<dbReference type="Pfam" id="PF01052">
    <property type="entry name" value="FliMN_C"/>
    <property type="match status" value="1"/>
</dbReference>
<dbReference type="Gene3D" id="2.30.330.10">
    <property type="entry name" value="SpoA-like"/>
    <property type="match status" value="1"/>
</dbReference>
<dbReference type="PANTHER" id="PTHR43484">
    <property type="match status" value="1"/>
</dbReference>
<keyword evidence="9" id="KW-0282">Flagellum</keyword>
<dbReference type="SUPFAM" id="SSF101801">
    <property type="entry name" value="Surface presentation of antigens (SPOA)"/>
    <property type="match status" value="1"/>
</dbReference>
<keyword evidence="7" id="KW-0472">Membrane</keyword>
<protein>
    <recommendedName>
        <fullName evidence="3">Flagellar motor switch protein FliN</fullName>
    </recommendedName>
</protein>
<dbReference type="NCBIfam" id="TIGR02480">
    <property type="entry name" value="fliN"/>
    <property type="match status" value="1"/>
</dbReference>
<dbReference type="GO" id="GO:0005886">
    <property type="term" value="C:plasma membrane"/>
    <property type="evidence" value="ECO:0007669"/>
    <property type="project" value="UniProtKB-SubCell"/>
</dbReference>
<organism evidence="9 10">
    <name type="scientific">Rhodohalobacter mucosus</name>
    <dbReference type="NCBI Taxonomy" id="2079485"/>
    <lineage>
        <taxon>Bacteria</taxon>
        <taxon>Pseudomonadati</taxon>
        <taxon>Balneolota</taxon>
        <taxon>Balneolia</taxon>
        <taxon>Balneolales</taxon>
        <taxon>Balneolaceae</taxon>
        <taxon>Rhodohalobacter</taxon>
    </lineage>
</organism>
<dbReference type="GO" id="GO:0006935">
    <property type="term" value="P:chemotaxis"/>
    <property type="evidence" value="ECO:0007669"/>
    <property type="project" value="UniProtKB-KW"/>
</dbReference>
<evidence type="ECO:0000313" key="10">
    <source>
        <dbReference type="Proteomes" id="UP000245533"/>
    </source>
</evidence>
<keyword evidence="9" id="KW-0969">Cilium</keyword>
<gene>
    <name evidence="9" type="primary">fliN</name>
    <name evidence="9" type="ORF">DDZ15_15790</name>
</gene>
<keyword evidence="10" id="KW-1185">Reference proteome</keyword>
<feature type="domain" description="Flagellar motor switch protein FliN-like C-terminal" evidence="8">
    <location>
        <begin position="237"/>
        <end position="306"/>
    </location>
</feature>
<keyword evidence="5" id="KW-0145">Chemotaxis</keyword>
<comment type="subcellular location">
    <subcellularLocation>
        <location evidence="1">Cell membrane</location>
        <topology evidence="1">Peripheral membrane protein</topology>
        <orientation evidence="1">Cytoplasmic side</orientation>
    </subcellularLocation>
</comment>